<proteinExistence type="inferred from homology"/>
<dbReference type="PIRSF" id="PIRSF000429">
    <property type="entry name" value="Ac-CoA_Ac_transf"/>
    <property type="match status" value="1"/>
</dbReference>
<evidence type="ECO:0000256" key="8">
    <source>
        <dbReference type="ARBA" id="ARBA00023140"/>
    </source>
</evidence>
<dbReference type="Gene3D" id="3.40.47.10">
    <property type="match status" value="1"/>
</dbReference>
<name>A0A1G7BA95_9BURK</name>
<keyword evidence="7" id="KW-0443">Lipid metabolism</keyword>
<dbReference type="InterPro" id="IPR020613">
    <property type="entry name" value="Thiolase_CS"/>
</dbReference>
<dbReference type="SUPFAM" id="SSF53901">
    <property type="entry name" value="Thiolase-like"/>
    <property type="match status" value="2"/>
</dbReference>
<feature type="active site" description="Proton acceptor" evidence="11">
    <location>
        <position position="381"/>
    </location>
</feature>
<keyword evidence="4 12" id="KW-0808">Transferase</keyword>
<feature type="active site" description="Proton acceptor" evidence="11">
    <location>
        <position position="411"/>
    </location>
</feature>
<dbReference type="InterPro" id="IPR050215">
    <property type="entry name" value="Thiolase-like_sf_Thiolase"/>
</dbReference>
<dbReference type="PROSITE" id="PS00098">
    <property type="entry name" value="THIOLASE_1"/>
    <property type="match status" value="1"/>
</dbReference>
<dbReference type="PANTHER" id="PTHR43853:SF8">
    <property type="entry name" value="3-KETOACYL-COA THIOLASE, PEROXISOMAL"/>
    <property type="match status" value="1"/>
</dbReference>
<evidence type="ECO:0000259" key="14">
    <source>
        <dbReference type="Pfam" id="PF02803"/>
    </source>
</evidence>
<dbReference type="GO" id="GO:0006635">
    <property type="term" value="P:fatty acid beta-oxidation"/>
    <property type="evidence" value="ECO:0007669"/>
    <property type="project" value="TreeGrafter"/>
</dbReference>
<evidence type="ECO:0000313" key="16">
    <source>
        <dbReference type="Proteomes" id="UP000198781"/>
    </source>
</evidence>
<evidence type="ECO:0000256" key="9">
    <source>
        <dbReference type="ARBA" id="ARBA00023315"/>
    </source>
</evidence>
<dbReference type="PANTHER" id="PTHR43853">
    <property type="entry name" value="3-KETOACYL-COA THIOLASE, PEROXISOMAL"/>
    <property type="match status" value="1"/>
</dbReference>
<gene>
    <name evidence="15" type="ORF">SAMN05192589_1149</name>
</gene>
<comment type="subcellular location">
    <subcellularLocation>
        <location evidence="1">Peroxisome</location>
    </subcellularLocation>
</comment>
<dbReference type="GO" id="GO:0005737">
    <property type="term" value="C:cytoplasm"/>
    <property type="evidence" value="ECO:0007669"/>
    <property type="project" value="UniProtKB-ARBA"/>
</dbReference>
<dbReference type="InterPro" id="IPR020615">
    <property type="entry name" value="Thiolase_acyl_enz_int_AS"/>
</dbReference>
<keyword evidence="8" id="KW-0576">Peroxisome</keyword>
<keyword evidence="9 12" id="KW-0012">Acyltransferase</keyword>
<dbReference type="STRING" id="187868.SAMN05192589_1149"/>
<evidence type="ECO:0000256" key="11">
    <source>
        <dbReference type="PIRSR" id="PIRSR000429-1"/>
    </source>
</evidence>
<evidence type="ECO:0000256" key="4">
    <source>
        <dbReference type="ARBA" id="ARBA00022679"/>
    </source>
</evidence>
<evidence type="ECO:0000256" key="10">
    <source>
        <dbReference type="ARBA" id="ARBA00024073"/>
    </source>
</evidence>
<dbReference type="EC" id="2.3.1.16" evidence="10"/>
<dbReference type="AlphaFoldDB" id="A0A1G7BA95"/>
<comment type="similarity">
    <text evidence="3 12">Belongs to the thiolase-like superfamily. Thiolase family.</text>
</comment>
<evidence type="ECO:0000256" key="7">
    <source>
        <dbReference type="ARBA" id="ARBA00023098"/>
    </source>
</evidence>
<dbReference type="Proteomes" id="UP000198781">
    <property type="component" value="Unassembled WGS sequence"/>
</dbReference>
<dbReference type="Pfam" id="PF00108">
    <property type="entry name" value="Thiolase_N"/>
    <property type="match status" value="1"/>
</dbReference>
<keyword evidence="6" id="KW-0809">Transit peptide</keyword>
<evidence type="ECO:0000259" key="13">
    <source>
        <dbReference type="Pfam" id="PF00108"/>
    </source>
</evidence>
<protein>
    <recommendedName>
        <fullName evidence="10">acetyl-CoA C-acyltransferase</fullName>
        <ecNumber evidence="10">2.3.1.16</ecNumber>
    </recommendedName>
</protein>
<dbReference type="PROSITE" id="PS00737">
    <property type="entry name" value="THIOLASE_2"/>
    <property type="match status" value="1"/>
</dbReference>
<evidence type="ECO:0000256" key="2">
    <source>
        <dbReference type="ARBA" id="ARBA00005189"/>
    </source>
</evidence>
<evidence type="ECO:0000256" key="6">
    <source>
        <dbReference type="ARBA" id="ARBA00022946"/>
    </source>
</evidence>
<dbReference type="InterPro" id="IPR020616">
    <property type="entry name" value="Thiolase_N"/>
</dbReference>
<feature type="active site" description="Acyl-thioester intermediate" evidence="11">
    <location>
        <position position="123"/>
    </location>
</feature>
<feature type="domain" description="Thiolase C-terminal" evidence="14">
    <location>
        <begin position="303"/>
        <end position="423"/>
    </location>
</feature>
<keyword evidence="5" id="KW-0276">Fatty acid metabolism</keyword>
<dbReference type="NCBIfam" id="TIGR01930">
    <property type="entry name" value="AcCoA-C-Actrans"/>
    <property type="match status" value="1"/>
</dbReference>
<accession>A0A1G7BA95</accession>
<dbReference type="GO" id="GO:0003988">
    <property type="term" value="F:acetyl-CoA C-acyltransferase activity"/>
    <property type="evidence" value="ECO:0007669"/>
    <property type="project" value="UniProtKB-EC"/>
</dbReference>
<keyword evidence="16" id="KW-1185">Reference proteome</keyword>
<dbReference type="InterPro" id="IPR002155">
    <property type="entry name" value="Thiolase"/>
</dbReference>
<comment type="pathway">
    <text evidence="2">Lipid metabolism.</text>
</comment>
<dbReference type="PROSITE" id="PS00099">
    <property type="entry name" value="THIOLASE_3"/>
    <property type="match status" value="1"/>
</dbReference>
<dbReference type="FunFam" id="3.40.47.10:FF:000010">
    <property type="entry name" value="Acetyl-CoA acetyltransferase (Thiolase)"/>
    <property type="match status" value="1"/>
</dbReference>
<evidence type="ECO:0000256" key="3">
    <source>
        <dbReference type="ARBA" id="ARBA00010982"/>
    </source>
</evidence>
<feature type="domain" description="Thiolase N-terminal" evidence="13">
    <location>
        <begin position="38"/>
        <end position="293"/>
    </location>
</feature>
<dbReference type="InterPro" id="IPR020610">
    <property type="entry name" value="Thiolase_AS"/>
</dbReference>
<dbReference type="InterPro" id="IPR020617">
    <property type="entry name" value="Thiolase_C"/>
</dbReference>
<evidence type="ECO:0000256" key="5">
    <source>
        <dbReference type="ARBA" id="ARBA00022832"/>
    </source>
</evidence>
<dbReference type="GO" id="GO:0010124">
    <property type="term" value="P:phenylacetate catabolic process"/>
    <property type="evidence" value="ECO:0007669"/>
    <property type="project" value="TreeGrafter"/>
</dbReference>
<evidence type="ECO:0000313" key="15">
    <source>
        <dbReference type="EMBL" id="SDE24009.1"/>
    </source>
</evidence>
<sequence>MFIKGSMGNGIETLAMNALAAIKKILETDRDTLMREAVIVSTARTPQAKSHRGEFNVTPAPQLAAYSVKAAVERAGIDPGLIEDLILGCGNPEGMQGKNLGRQTVLRAELPLSIAGTTVTRFCASGLQAIAIAAGRIVAEGVDAMIAGGVESISGARALGTPADLDPWLVERKPELFMAMIDTADVVAQRYRISREDQDAFSLLSQQRTAAAQDNGLFADEIIACAARMMEKNKDTGEVTYRDVIATRDNCNRPGTTLEGLAKLEPVKGEGHFVTAGNASQLSDGSSACVLMDARQAERLGLQPLGAFRGMAVAGCEPDEMGIGPVFAVPKLLKRHGLTVDDIGLWELNEAFASQALYCQRQLGIPLERLNVNGGAISIGHPFGMTGARLAGHILLEGRRRKAKYGVVTMCIAGGMGAAGLFEIY</sequence>
<organism evidence="15 16">
    <name type="scientific">Paracidovorax valerianellae</name>
    <dbReference type="NCBI Taxonomy" id="187868"/>
    <lineage>
        <taxon>Bacteria</taxon>
        <taxon>Pseudomonadati</taxon>
        <taxon>Pseudomonadota</taxon>
        <taxon>Betaproteobacteria</taxon>
        <taxon>Burkholderiales</taxon>
        <taxon>Comamonadaceae</taxon>
        <taxon>Paracidovorax</taxon>
    </lineage>
</organism>
<reference evidence="15 16" key="1">
    <citation type="submission" date="2016-10" db="EMBL/GenBank/DDBJ databases">
        <authorList>
            <person name="de Groot N.N."/>
        </authorList>
    </citation>
    <scope>NUCLEOTIDE SEQUENCE [LARGE SCALE GENOMIC DNA]</scope>
    <source>
        <strain evidence="15 16">DSM 16619</strain>
    </source>
</reference>
<evidence type="ECO:0000256" key="1">
    <source>
        <dbReference type="ARBA" id="ARBA00004275"/>
    </source>
</evidence>
<dbReference type="InterPro" id="IPR016039">
    <property type="entry name" value="Thiolase-like"/>
</dbReference>
<dbReference type="EMBL" id="FMZC01000014">
    <property type="protein sequence ID" value="SDE24009.1"/>
    <property type="molecule type" value="Genomic_DNA"/>
</dbReference>
<dbReference type="CDD" id="cd00751">
    <property type="entry name" value="thiolase"/>
    <property type="match status" value="1"/>
</dbReference>
<evidence type="ECO:0000256" key="12">
    <source>
        <dbReference type="RuleBase" id="RU003557"/>
    </source>
</evidence>
<dbReference type="Pfam" id="PF02803">
    <property type="entry name" value="Thiolase_C"/>
    <property type="match status" value="1"/>
</dbReference>